<dbReference type="Pfam" id="PF04138">
    <property type="entry name" value="GtrA_DPMS_TM"/>
    <property type="match status" value="1"/>
</dbReference>
<evidence type="ECO:0000259" key="7">
    <source>
        <dbReference type="Pfam" id="PF04138"/>
    </source>
</evidence>
<evidence type="ECO:0000256" key="4">
    <source>
        <dbReference type="ARBA" id="ARBA00022989"/>
    </source>
</evidence>
<feature type="transmembrane region" description="Helical" evidence="6">
    <location>
        <begin position="63"/>
        <end position="80"/>
    </location>
</feature>
<organism evidence="9">
    <name type="scientific">freshwater metagenome</name>
    <dbReference type="NCBI Taxonomy" id="449393"/>
    <lineage>
        <taxon>unclassified sequences</taxon>
        <taxon>metagenomes</taxon>
        <taxon>ecological metagenomes</taxon>
    </lineage>
</organism>
<feature type="transmembrane region" description="Helical" evidence="6">
    <location>
        <begin position="101"/>
        <end position="123"/>
    </location>
</feature>
<keyword evidence="4 6" id="KW-1133">Transmembrane helix</keyword>
<dbReference type="InterPro" id="IPR051401">
    <property type="entry name" value="GtrA_CellWall_Glycosyl"/>
</dbReference>
<name>A0A6J7RXL1_9ZZZZ</name>
<dbReference type="PANTHER" id="PTHR38459">
    <property type="entry name" value="PROPHAGE BACTOPRENOL-LINKED GLUCOSE TRANSLOCASE HOMOLOG"/>
    <property type="match status" value="1"/>
</dbReference>
<feature type="domain" description="GtrA/DPMS transmembrane" evidence="7">
    <location>
        <begin position="30"/>
        <end position="156"/>
    </location>
</feature>
<accession>A0A6J7RXL1</accession>
<proteinExistence type="inferred from homology"/>
<sequence length="177" mass="19647">MPKTASTNVFIRLIQGFQAQFAALYREVAKFGVVGLGALVVDIGLFNYLRFSGGQGPMFDRPISAKIVSVAVATLVAYFGNRYWTFRNRGRSRMSRELAMFFLLNGVGMLIAITCLYVSHYVLGLTSALADNLSANVIGLGLGTLFRFWSYRKWVFPELPDNAADRELAERDASTLI</sequence>
<keyword evidence="3 6" id="KW-0812">Transmembrane</keyword>
<keyword evidence="5 6" id="KW-0472">Membrane</keyword>
<dbReference type="EMBL" id="CAFBMC010000018">
    <property type="protein sequence ID" value="CAB4892842.1"/>
    <property type="molecule type" value="Genomic_DNA"/>
</dbReference>
<protein>
    <submittedName>
        <fullName evidence="9">Unannotated protein</fullName>
    </submittedName>
</protein>
<dbReference type="GO" id="GO:0005886">
    <property type="term" value="C:plasma membrane"/>
    <property type="evidence" value="ECO:0007669"/>
    <property type="project" value="TreeGrafter"/>
</dbReference>
<dbReference type="PANTHER" id="PTHR38459:SF1">
    <property type="entry name" value="PROPHAGE BACTOPRENOL-LINKED GLUCOSE TRANSLOCASE HOMOLOG"/>
    <property type="match status" value="1"/>
</dbReference>
<feature type="transmembrane region" description="Helical" evidence="6">
    <location>
        <begin position="129"/>
        <end position="149"/>
    </location>
</feature>
<evidence type="ECO:0000256" key="5">
    <source>
        <dbReference type="ARBA" id="ARBA00023136"/>
    </source>
</evidence>
<dbReference type="GO" id="GO:0000271">
    <property type="term" value="P:polysaccharide biosynthetic process"/>
    <property type="evidence" value="ECO:0007669"/>
    <property type="project" value="InterPro"/>
</dbReference>
<dbReference type="EMBL" id="CAFBPZ010000003">
    <property type="protein sequence ID" value="CAB5033591.1"/>
    <property type="molecule type" value="Genomic_DNA"/>
</dbReference>
<evidence type="ECO:0000256" key="3">
    <source>
        <dbReference type="ARBA" id="ARBA00022692"/>
    </source>
</evidence>
<feature type="transmembrane region" description="Helical" evidence="6">
    <location>
        <begin position="31"/>
        <end position="51"/>
    </location>
</feature>
<evidence type="ECO:0000256" key="6">
    <source>
        <dbReference type="SAM" id="Phobius"/>
    </source>
</evidence>
<dbReference type="AlphaFoldDB" id="A0A6J7RXL1"/>
<comment type="similarity">
    <text evidence="2">Belongs to the GtrA family.</text>
</comment>
<gene>
    <name evidence="8" type="ORF">UFOPK3495_00503</name>
    <name evidence="9" type="ORF">UFOPK4237_00086</name>
</gene>
<reference evidence="9" key="1">
    <citation type="submission" date="2020-05" db="EMBL/GenBank/DDBJ databases">
        <authorList>
            <person name="Chiriac C."/>
            <person name="Salcher M."/>
            <person name="Ghai R."/>
            <person name="Kavagutti S V."/>
        </authorList>
    </citation>
    <scope>NUCLEOTIDE SEQUENCE</scope>
</reference>
<comment type="subcellular location">
    <subcellularLocation>
        <location evidence="1">Membrane</location>
        <topology evidence="1">Multi-pass membrane protein</topology>
    </subcellularLocation>
</comment>
<dbReference type="InterPro" id="IPR007267">
    <property type="entry name" value="GtrA_DPMS_TM"/>
</dbReference>
<evidence type="ECO:0000313" key="9">
    <source>
        <dbReference type="EMBL" id="CAB5033591.1"/>
    </source>
</evidence>
<evidence type="ECO:0000256" key="1">
    <source>
        <dbReference type="ARBA" id="ARBA00004141"/>
    </source>
</evidence>
<evidence type="ECO:0000256" key="2">
    <source>
        <dbReference type="ARBA" id="ARBA00009399"/>
    </source>
</evidence>
<evidence type="ECO:0000313" key="8">
    <source>
        <dbReference type="EMBL" id="CAB4892842.1"/>
    </source>
</evidence>